<comment type="caution">
    <text evidence="1">The sequence shown here is derived from an EMBL/GenBank/DDBJ whole genome shotgun (WGS) entry which is preliminary data.</text>
</comment>
<gene>
    <name evidence="1" type="ORF">EV383_1051</name>
</gene>
<dbReference type="AlphaFoldDB" id="A0A4Q7UVS8"/>
<keyword evidence="2" id="KW-1185">Reference proteome</keyword>
<organism evidence="1 2">
    <name type="scientific">Pseudonocardia sediminis</name>
    <dbReference type="NCBI Taxonomy" id="1397368"/>
    <lineage>
        <taxon>Bacteria</taxon>
        <taxon>Bacillati</taxon>
        <taxon>Actinomycetota</taxon>
        <taxon>Actinomycetes</taxon>
        <taxon>Pseudonocardiales</taxon>
        <taxon>Pseudonocardiaceae</taxon>
        <taxon>Pseudonocardia</taxon>
    </lineage>
</organism>
<accession>A0A4Q7UVS8</accession>
<dbReference type="Proteomes" id="UP000291591">
    <property type="component" value="Unassembled WGS sequence"/>
</dbReference>
<evidence type="ECO:0000313" key="1">
    <source>
        <dbReference type="EMBL" id="RZT84213.1"/>
    </source>
</evidence>
<name>A0A4Q7UVS8_PSEST</name>
<evidence type="ECO:0000313" key="2">
    <source>
        <dbReference type="Proteomes" id="UP000291591"/>
    </source>
</evidence>
<reference evidence="1 2" key="1">
    <citation type="submission" date="2019-02" db="EMBL/GenBank/DDBJ databases">
        <title>Sequencing the genomes of 1000 actinobacteria strains.</title>
        <authorList>
            <person name="Klenk H.-P."/>
        </authorList>
    </citation>
    <scope>NUCLEOTIDE SEQUENCE [LARGE SCALE GENOMIC DNA]</scope>
    <source>
        <strain evidence="1 2">DSM 45779</strain>
    </source>
</reference>
<protein>
    <recommendedName>
        <fullName evidence="3">ParE-like toxin of type II ParDE toxin-antitoxin system</fullName>
    </recommendedName>
</protein>
<dbReference type="RefSeq" id="WP_130288849.1">
    <property type="nucleotide sequence ID" value="NZ_SHKL01000001.1"/>
</dbReference>
<proteinExistence type="predicted"/>
<dbReference type="OrthoDB" id="3541030at2"/>
<sequence>MTYALDIDPAAHASIDVLPHDALAALAEAFTLMTIDPWLGPPVDAERNPDGPVRNLPFGTGGIITYLILERDHRVDVVLITWTG</sequence>
<dbReference type="EMBL" id="SHKL01000001">
    <property type="protein sequence ID" value="RZT84213.1"/>
    <property type="molecule type" value="Genomic_DNA"/>
</dbReference>
<evidence type="ECO:0008006" key="3">
    <source>
        <dbReference type="Google" id="ProtNLM"/>
    </source>
</evidence>